<feature type="domain" description="WH2" evidence="11">
    <location>
        <begin position="592"/>
        <end position="609"/>
    </location>
</feature>
<evidence type="ECO:0000256" key="2">
    <source>
        <dbReference type="ARBA" id="ARBA00004245"/>
    </source>
</evidence>
<feature type="compositionally biased region" description="Pro residues" evidence="8">
    <location>
        <begin position="480"/>
        <end position="521"/>
    </location>
</feature>
<dbReference type="SMART" id="SM00246">
    <property type="entry name" value="WH2"/>
    <property type="match status" value="1"/>
</dbReference>
<keyword evidence="3" id="KW-0963">Cytoplasm</keyword>
<reference evidence="12 13" key="1">
    <citation type="submission" date="2022-01" db="EMBL/GenBank/DDBJ databases">
        <title>A high-quality chromosome-level genome assembly of rohu carp, Labeo rohita.</title>
        <authorList>
            <person name="Arick M.A. II"/>
            <person name="Hsu C.-Y."/>
            <person name="Magbanua Z."/>
            <person name="Pechanova O."/>
            <person name="Grover C."/>
            <person name="Miller E."/>
            <person name="Thrash A."/>
            <person name="Ezzel L."/>
            <person name="Alam S."/>
            <person name="Benzie J."/>
            <person name="Hamilton M."/>
            <person name="Karsi A."/>
            <person name="Lawrence M.L."/>
            <person name="Peterson D.G."/>
        </authorList>
    </citation>
    <scope>NUCLEOTIDE SEQUENCE [LARGE SCALE GENOMIC DNA]</scope>
    <source>
        <strain evidence="13">BAU-BD-2019</strain>
        <tissue evidence="12">Blood</tissue>
    </source>
</reference>
<dbReference type="EMBL" id="JACTAM010000008">
    <property type="protein sequence ID" value="KAI2661658.1"/>
    <property type="molecule type" value="Genomic_DNA"/>
</dbReference>
<dbReference type="Gene3D" id="2.30.29.30">
    <property type="entry name" value="Pleckstrin-homology domain (PH domain)/Phosphotyrosine-binding domain (PTB)"/>
    <property type="match status" value="1"/>
</dbReference>
<feature type="domain" description="CRIB" evidence="9">
    <location>
        <begin position="231"/>
        <end position="244"/>
    </location>
</feature>
<evidence type="ECO:0000256" key="5">
    <source>
        <dbReference type="ARBA" id="ARBA00022737"/>
    </source>
</evidence>
<evidence type="ECO:0000313" key="12">
    <source>
        <dbReference type="EMBL" id="KAI2661658.1"/>
    </source>
</evidence>
<feature type="compositionally biased region" description="Polar residues" evidence="8">
    <location>
        <begin position="524"/>
        <end position="535"/>
    </location>
</feature>
<evidence type="ECO:0000256" key="8">
    <source>
        <dbReference type="SAM" id="MobiDB-lite"/>
    </source>
</evidence>
<feature type="region of interest" description="Disordered" evidence="8">
    <location>
        <begin position="157"/>
        <end position="233"/>
    </location>
</feature>
<feature type="compositionally biased region" description="Pro residues" evidence="8">
    <location>
        <begin position="321"/>
        <end position="337"/>
    </location>
</feature>
<keyword evidence="13" id="KW-1185">Reference proteome</keyword>
<protein>
    <submittedName>
        <fullName evidence="12">Wiskott-Aldrich syndrome protein</fullName>
    </submittedName>
</protein>
<accession>A0ABQ8MFK0</accession>
<dbReference type="SUPFAM" id="SSF50729">
    <property type="entry name" value="PH domain-like"/>
    <property type="match status" value="1"/>
</dbReference>
<dbReference type="PROSITE" id="PS51082">
    <property type="entry name" value="WH2"/>
    <property type="match status" value="1"/>
</dbReference>
<feature type="compositionally biased region" description="Pro residues" evidence="8">
    <location>
        <begin position="538"/>
        <end position="581"/>
    </location>
</feature>
<dbReference type="InterPro" id="IPR033927">
    <property type="entry name" value="WASPfam_EVH1"/>
</dbReference>
<feature type="region of interest" description="Disordered" evidence="8">
    <location>
        <begin position="639"/>
        <end position="661"/>
    </location>
</feature>
<evidence type="ECO:0000259" key="11">
    <source>
        <dbReference type="PROSITE" id="PS51082"/>
    </source>
</evidence>
<dbReference type="PROSITE" id="PS50108">
    <property type="entry name" value="CRIB"/>
    <property type="match status" value="1"/>
</dbReference>
<dbReference type="CDD" id="cd21762">
    <property type="entry name" value="WH2"/>
    <property type="match status" value="1"/>
</dbReference>
<evidence type="ECO:0000313" key="13">
    <source>
        <dbReference type="Proteomes" id="UP000830375"/>
    </source>
</evidence>
<dbReference type="PROSITE" id="PS50229">
    <property type="entry name" value="WH1"/>
    <property type="match status" value="1"/>
</dbReference>
<dbReference type="Pfam" id="PF00786">
    <property type="entry name" value="PBD"/>
    <property type="match status" value="1"/>
</dbReference>
<evidence type="ECO:0000256" key="1">
    <source>
        <dbReference type="ARBA" id="ARBA00004123"/>
    </source>
</evidence>
<keyword evidence="4" id="KW-0597">Phosphoprotein</keyword>
<comment type="caution">
    <text evidence="12">The sequence shown here is derived from an EMBL/GenBank/DDBJ whole genome shotgun (WGS) entry which is preliminary data.</text>
</comment>
<name>A0ABQ8MFK0_LABRO</name>
<feature type="region of interest" description="Disordered" evidence="8">
    <location>
        <begin position="1"/>
        <end position="20"/>
    </location>
</feature>
<dbReference type="InterPro" id="IPR036936">
    <property type="entry name" value="CRIB_dom_sf"/>
</dbReference>
<proteinExistence type="predicted"/>
<feature type="domain" description="WH1" evidence="10">
    <location>
        <begin position="30"/>
        <end position="154"/>
    </location>
</feature>
<keyword evidence="6" id="KW-0206">Cytoskeleton</keyword>
<dbReference type="InterPro" id="IPR011993">
    <property type="entry name" value="PH-like_dom_sf"/>
</dbReference>
<dbReference type="Pfam" id="PF00568">
    <property type="entry name" value="WH1"/>
    <property type="match status" value="1"/>
</dbReference>
<evidence type="ECO:0000256" key="4">
    <source>
        <dbReference type="ARBA" id="ARBA00022553"/>
    </source>
</evidence>
<dbReference type="InterPro" id="IPR000697">
    <property type="entry name" value="WH1/EVH1_dom"/>
</dbReference>
<feature type="compositionally biased region" description="Basic and acidic residues" evidence="8">
    <location>
        <begin position="157"/>
        <end position="170"/>
    </location>
</feature>
<evidence type="ECO:0000259" key="10">
    <source>
        <dbReference type="PROSITE" id="PS50229"/>
    </source>
</evidence>
<dbReference type="Proteomes" id="UP000830375">
    <property type="component" value="Unassembled WGS sequence"/>
</dbReference>
<keyword evidence="5" id="KW-0677">Repeat</keyword>
<comment type="subcellular location">
    <subcellularLocation>
        <location evidence="2">Cytoplasm</location>
        <location evidence="2">Cytoskeleton</location>
    </subcellularLocation>
    <subcellularLocation>
        <location evidence="1">Nucleus</location>
    </subcellularLocation>
</comment>
<gene>
    <name evidence="12" type="ORF">H4Q32_007301</name>
</gene>
<evidence type="ECO:0000259" key="9">
    <source>
        <dbReference type="PROSITE" id="PS50108"/>
    </source>
</evidence>
<feature type="compositionally biased region" description="Pro residues" evidence="8">
    <location>
        <begin position="393"/>
        <end position="421"/>
    </location>
</feature>
<dbReference type="InterPro" id="IPR011026">
    <property type="entry name" value="WAS_C"/>
</dbReference>
<evidence type="ECO:0000256" key="3">
    <source>
        <dbReference type="ARBA" id="ARBA00022490"/>
    </source>
</evidence>
<dbReference type="InterPro" id="IPR000095">
    <property type="entry name" value="CRIB_dom"/>
</dbReference>
<feature type="compositionally biased region" description="Acidic residues" evidence="8">
    <location>
        <begin position="645"/>
        <end position="661"/>
    </location>
</feature>
<organism evidence="12 13">
    <name type="scientific">Labeo rohita</name>
    <name type="common">Indian major carp</name>
    <name type="synonym">Cyprinus rohita</name>
    <dbReference type="NCBI Taxonomy" id="84645"/>
    <lineage>
        <taxon>Eukaryota</taxon>
        <taxon>Metazoa</taxon>
        <taxon>Chordata</taxon>
        <taxon>Craniata</taxon>
        <taxon>Vertebrata</taxon>
        <taxon>Euteleostomi</taxon>
        <taxon>Actinopterygii</taxon>
        <taxon>Neopterygii</taxon>
        <taxon>Teleostei</taxon>
        <taxon>Ostariophysi</taxon>
        <taxon>Cypriniformes</taxon>
        <taxon>Cyprinidae</taxon>
        <taxon>Labeoninae</taxon>
        <taxon>Labeonini</taxon>
        <taxon>Labeo</taxon>
    </lineage>
</organism>
<feature type="region of interest" description="Disordered" evidence="8">
    <location>
        <begin position="296"/>
        <end position="600"/>
    </location>
</feature>
<dbReference type="Gene3D" id="3.90.810.10">
    <property type="entry name" value="CRIB domain"/>
    <property type="match status" value="2"/>
</dbReference>
<dbReference type="SUPFAM" id="SSF47912">
    <property type="entry name" value="Wiscott-Aldrich syndrome protein, WASP, C-terminal domain"/>
    <property type="match status" value="2"/>
</dbReference>
<dbReference type="SMART" id="SM00461">
    <property type="entry name" value="WH1"/>
    <property type="match status" value="1"/>
</dbReference>
<keyword evidence="7" id="KW-0539">Nucleus</keyword>
<feature type="compositionally biased region" description="Pro residues" evidence="8">
    <location>
        <begin position="449"/>
        <end position="473"/>
    </location>
</feature>
<evidence type="ECO:0000256" key="6">
    <source>
        <dbReference type="ARBA" id="ARBA00023212"/>
    </source>
</evidence>
<evidence type="ECO:0000256" key="7">
    <source>
        <dbReference type="ARBA" id="ARBA00023242"/>
    </source>
</evidence>
<sequence length="661" mass="70141">MKRASKAKGQESVGSSLLSPQENERLEDLLGRRCVSLSSAVVQLLMALPSESNRWTPQQSGVVCFVKDSPQRSFFIRLYDIKAGKLVWEQEIYNQLMYKRTRPFFSHFPWRCTYLLIVFTEVYSNLDCQVGLNFADVAEAESFFAVVEEKISQRNNRFEKQQKKGQEVRDLGALPPLPRPNGSGTLMSSPMPPLVPSNSMTQITTSKSKKDKKEKDKKNKKKGSKLLKGDIGAPSGFTHVSHLGMGSNNVDPELMKILSCAGISEADMNDSETSQLIYDVIERSGGIEAVKKAVNQESAHPPVPSGHRGSLPQVPSGFSSAPPPLPQGRMGPLPPVPGQSSGPLSHRGSLPPTPPRGAFPSPQTTEGRGGLPARSTSLGPLPPVPAGGRTGPLPQPPGPRSGSLPPPPGGRSGGLPPPPLPGERRESLTPVPGKRPGPQVNERRGSFLPPQPAEAAPPPLPPGARSAPLPPPQRNNSEYLPPPPESDMPLPPPPSDFFPPPPCESFPLPPPDDFDSLPPPHHFQSNVPPRSSSSGFAPPTPPVSAKPSAGAPPPPPPPPPPAAPAPPPVNFGSNPSPPSGPSPAASSGGEGGRGALLAQIQTGMKLKKVAANPDPPSPALDTGEGIVGALMMVMQKRSKVIHSSEDDDEFDDDEDDDEEWD</sequence>
<dbReference type="InterPro" id="IPR003124">
    <property type="entry name" value="WH2_dom"/>
</dbReference>
<dbReference type="Pfam" id="PF02205">
    <property type="entry name" value="WH2"/>
    <property type="match status" value="1"/>
</dbReference>
<dbReference type="CDD" id="cd01205">
    <property type="entry name" value="EVH1_WASP-like"/>
    <property type="match status" value="1"/>
</dbReference>
<dbReference type="CDD" id="cd00132">
    <property type="entry name" value="CRIB"/>
    <property type="match status" value="1"/>
</dbReference>